<proteinExistence type="predicted"/>
<evidence type="ECO:0000313" key="2">
    <source>
        <dbReference type="Proteomes" id="UP000289340"/>
    </source>
</evidence>
<dbReference type="AlphaFoldDB" id="A0A445KAT9"/>
<keyword evidence="2" id="KW-1185">Reference proteome</keyword>
<accession>A0A445KAT9</accession>
<name>A0A445KAT9_GLYSO</name>
<organism evidence="1 2">
    <name type="scientific">Glycine soja</name>
    <name type="common">Wild soybean</name>
    <dbReference type="NCBI Taxonomy" id="3848"/>
    <lineage>
        <taxon>Eukaryota</taxon>
        <taxon>Viridiplantae</taxon>
        <taxon>Streptophyta</taxon>
        <taxon>Embryophyta</taxon>
        <taxon>Tracheophyta</taxon>
        <taxon>Spermatophyta</taxon>
        <taxon>Magnoliopsida</taxon>
        <taxon>eudicotyledons</taxon>
        <taxon>Gunneridae</taxon>
        <taxon>Pentapetalae</taxon>
        <taxon>rosids</taxon>
        <taxon>fabids</taxon>
        <taxon>Fabales</taxon>
        <taxon>Fabaceae</taxon>
        <taxon>Papilionoideae</taxon>
        <taxon>50 kb inversion clade</taxon>
        <taxon>NPAAA clade</taxon>
        <taxon>indigoferoid/millettioid clade</taxon>
        <taxon>Phaseoleae</taxon>
        <taxon>Glycine</taxon>
        <taxon>Glycine subgen. Soja</taxon>
    </lineage>
</organism>
<gene>
    <name evidence="1" type="ORF">D0Y65_014921</name>
</gene>
<comment type="caution">
    <text evidence="1">The sequence shown here is derived from an EMBL/GenBank/DDBJ whole genome shotgun (WGS) entry which is preliminary data.</text>
</comment>
<evidence type="ECO:0000313" key="1">
    <source>
        <dbReference type="EMBL" id="RZC07921.1"/>
    </source>
</evidence>
<dbReference type="EMBL" id="QZWG01000006">
    <property type="protein sequence ID" value="RZC07921.1"/>
    <property type="molecule type" value="Genomic_DNA"/>
</dbReference>
<sequence>MRLYLKSEEFKCRCRSDKGSTLWLRRLSYSNPSLYVVTPPSDPLLNPILITIRMALCPG</sequence>
<protein>
    <submittedName>
        <fullName evidence="1">Uncharacterized protein</fullName>
    </submittedName>
</protein>
<dbReference type="Proteomes" id="UP000289340">
    <property type="component" value="Chromosome 6"/>
</dbReference>
<reference evidence="1 2" key="1">
    <citation type="submission" date="2018-09" db="EMBL/GenBank/DDBJ databases">
        <title>A high-quality reference genome of wild soybean provides a powerful tool to mine soybean genomes.</title>
        <authorList>
            <person name="Xie M."/>
            <person name="Chung C.Y.L."/>
            <person name="Li M.-W."/>
            <person name="Wong F.-L."/>
            <person name="Chan T.-F."/>
            <person name="Lam H.-M."/>
        </authorList>
    </citation>
    <scope>NUCLEOTIDE SEQUENCE [LARGE SCALE GENOMIC DNA]</scope>
    <source>
        <strain evidence="2">cv. W05</strain>
        <tissue evidence="1">Hypocotyl of etiolated seedlings</tissue>
    </source>
</reference>